<keyword evidence="1" id="KW-0812">Transmembrane</keyword>
<keyword evidence="3" id="KW-1185">Reference proteome</keyword>
<evidence type="ECO:0000256" key="1">
    <source>
        <dbReference type="SAM" id="Phobius"/>
    </source>
</evidence>
<dbReference type="Proteomes" id="UP001440984">
    <property type="component" value="Unassembled WGS sequence"/>
</dbReference>
<dbReference type="EMBL" id="JBDZYD010000014">
    <property type="protein sequence ID" value="MEQ0564181.1"/>
    <property type="molecule type" value="Genomic_DNA"/>
</dbReference>
<accession>A0ABV0LPE3</accession>
<reference evidence="2 3" key="1">
    <citation type="submission" date="2024-05" db="EMBL/GenBank/DDBJ databases">
        <authorList>
            <person name="Zhao H."/>
            <person name="Xu Y."/>
            <person name="Lin S."/>
            <person name="Spain J.C."/>
            <person name="Zhou N.-Y."/>
        </authorList>
    </citation>
    <scope>NUCLEOTIDE SEQUENCE [LARGE SCALE GENOMIC DNA]</scope>
    <source>
        <strain evidence="2 3">NEAU-NG30</strain>
    </source>
</reference>
<keyword evidence="1" id="KW-0472">Membrane</keyword>
<dbReference type="RefSeq" id="WP_348955243.1">
    <property type="nucleotide sequence ID" value="NZ_JBDZYD010000014.1"/>
</dbReference>
<name>A0ABV0LPE3_9PSEU</name>
<sequence>MILFEEDSQRIAELERSAIQHGADPGIRRELAAVLYRRAVEACSVTRDGTMVMASERQRRLCADAARRILELGVDDADLLWRARSLREAVADGDRWVWLSRGPAAALLAVAVVGGFGLVWWSMTAGSMLLAAASALAGSALAAAVVLRFRKQRWRLEARRAGPIIARHGL</sequence>
<evidence type="ECO:0000313" key="2">
    <source>
        <dbReference type="EMBL" id="MEQ0564181.1"/>
    </source>
</evidence>
<feature type="transmembrane region" description="Helical" evidence="1">
    <location>
        <begin position="129"/>
        <end position="149"/>
    </location>
</feature>
<feature type="transmembrane region" description="Helical" evidence="1">
    <location>
        <begin position="104"/>
        <end position="123"/>
    </location>
</feature>
<evidence type="ECO:0000313" key="3">
    <source>
        <dbReference type="Proteomes" id="UP001440984"/>
    </source>
</evidence>
<organism evidence="2 3">
    <name type="scientific">Amycolatopsis melonis</name>
    <dbReference type="NCBI Taxonomy" id="3156488"/>
    <lineage>
        <taxon>Bacteria</taxon>
        <taxon>Bacillati</taxon>
        <taxon>Actinomycetota</taxon>
        <taxon>Actinomycetes</taxon>
        <taxon>Pseudonocardiales</taxon>
        <taxon>Pseudonocardiaceae</taxon>
        <taxon>Amycolatopsis</taxon>
    </lineage>
</organism>
<comment type="caution">
    <text evidence="2">The sequence shown here is derived from an EMBL/GenBank/DDBJ whole genome shotgun (WGS) entry which is preliminary data.</text>
</comment>
<protein>
    <submittedName>
        <fullName evidence="2">Uncharacterized protein</fullName>
    </submittedName>
</protein>
<gene>
    <name evidence="2" type="ORF">ABJI51_34290</name>
</gene>
<proteinExistence type="predicted"/>
<keyword evidence="1" id="KW-1133">Transmembrane helix</keyword>